<feature type="region of interest" description="Disordered" evidence="1">
    <location>
        <begin position="163"/>
        <end position="212"/>
    </location>
</feature>
<feature type="transmembrane region" description="Helical" evidence="2">
    <location>
        <begin position="311"/>
        <end position="335"/>
    </location>
</feature>
<proteinExistence type="predicted"/>
<dbReference type="PANTHER" id="PTHR35043">
    <property type="entry name" value="TRANSCRIPTION FACTOR DOMAIN-CONTAINING PROTEIN"/>
    <property type="match status" value="1"/>
</dbReference>
<evidence type="ECO:0000313" key="4">
    <source>
        <dbReference type="Proteomes" id="UP000249619"/>
    </source>
</evidence>
<evidence type="ECO:0000313" key="3">
    <source>
        <dbReference type="EMBL" id="RAR15771.1"/>
    </source>
</evidence>
<dbReference type="PANTHER" id="PTHR35043:SF7">
    <property type="entry name" value="TRANSCRIPTION FACTOR DOMAIN-CONTAINING PROTEIN"/>
    <property type="match status" value="1"/>
</dbReference>
<protein>
    <submittedName>
        <fullName evidence="3">Uncharacterized protein</fullName>
    </submittedName>
</protein>
<evidence type="ECO:0000256" key="1">
    <source>
        <dbReference type="SAM" id="MobiDB-lite"/>
    </source>
</evidence>
<evidence type="ECO:0000256" key="2">
    <source>
        <dbReference type="SAM" id="Phobius"/>
    </source>
</evidence>
<comment type="caution">
    <text evidence="3">The sequence shown here is derived from an EMBL/GenBank/DDBJ whole genome shotgun (WGS) entry which is preliminary data.</text>
</comment>
<keyword evidence="2" id="KW-1133">Transmembrane helix</keyword>
<accession>A0A364NF86</accession>
<dbReference type="STRING" id="183478.A0A364NF86"/>
<keyword evidence="2" id="KW-0812">Transmembrane</keyword>
<keyword evidence="4" id="KW-1185">Reference proteome</keyword>
<dbReference type="EMBL" id="QGDH01000008">
    <property type="protein sequence ID" value="RAR15771.1"/>
    <property type="molecule type" value="Genomic_DNA"/>
</dbReference>
<feature type="compositionally biased region" description="Polar residues" evidence="1">
    <location>
        <begin position="202"/>
        <end position="212"/>
    </location>
</feature>
<feature type="transmembrane region" description="Helical" evidence="2">
    <location>
        <begin position="87"/>
        <end position="105"/>
    </location>
</feature>
<feature type="transmembrane region" description="Helical" evidence="2">
    <location>
        <begin position="347"/>
        <end position="362"/>
    </location>
</feature>
<organism evidence="3 4">
    <name type="scientific">Stemphylium lycopersici</name>
    <name type="common">Tomato gray leaf spot disease fungus</name>
    <name type="synonym">Thyrospora lycopersici</name>
    <dbReference type="NCBI Taxonomy" id="183478"/>
    <lineage>
        <taxon>Eukaryota</taxon>
        <taxon>Fungi</taxon>
        <taxon>Dikarya</taxon>
        <taxon>Ascomycota</taxon>
        <taxon>Pezizomycotina</taxon>
        <taxon>Dothideomycetes</taxon>
        <taxon>Pleosporomycetidae</taxon>
        <taxon>Pleosporales</taxon>
        <taxon>Pleosporineae</taxon>
        <taxon>Pleosporaceae</taxon>
        <taxon>Stemphylium</taxon>
    </lineage>
</organism>
<keyword evidence="2" id="KW-0472">Membrane</keyword>
<dbReference type="Proteomes" id="UP000249619">
    <property type="component" value="Unassembled WGS sequence"/>
</dbReference>
<feature type="transmembrane region" description="Helical" evidence="2">
    <location>
        <begin position="278"/>
        <end position="299"/>
    </location>
</feature>
<dbReference type="AlphaFoldDB" id="A0A364NF86"/>
<sequence>MGGFALDIDDTNFRNAVLFNGAKRLTLTAKGIALLAQCGHIPDVSLDDIKYKNKADGLAKLLVCIQAGWMIVQVISRTASGLPTTLLEVHVVAHVVCALIMYILWWHKPRQVTSPTLLKGGWLPLAAYMYLASRMSGKVPQGTFAVFRVATPELEKLAYFEEKEARPEDHDPADCSSRAQPRASGHLGTRPNIQHSERECETTVQDPETEASSELRRLSEDALLLYPVLRSRFAPSRERDAPGSTYSIPYVTELVQSHALDWPNDGLLRRTQSLIMGMVLWGASTAYGAIHVAAWNYFFPSELEQLFWRLSSIWVTFCAAFWLVTNLLAYVFPFIDRIWVAYNKRSLGWFSTVIITLLYSVGRRIRSLWYFRLGDIVLEPIYHVARRPEWSWARPIIETRTKPAHRFRLKKVDMSVADIEYSFWQKQNLAVLEISFLVAYTSPVLSHTENWLRTCIAGYKSLPRRYRDDASVKVSSISLNPVGPEETDLVSCINVCENV</sequence>
<reference evidence="4" key="1">
    <citation type="submission" date="2018-05" db="EMBL/GenBank/DDBJ databases">
        <title>Draft genome sequence of Stemphylium lycopersici strain CIDEFI 213.</title>
        <authorList>
            <person name="Medina R."/>
            <person name="Franco M.E.E."/>
            <person name="Lucentini C.G."/>
            <person name="Saparrat M.C.N."/>
            <person name="Balatti P.A."/>
        </authorList>
    </citation>
    <scope>NUCLEOTIDE SEQUENCE [LARGE SCALE GENOMIC DNA]</scope>
    <source>
        <strain evidence="4">CIDEFI 213</strain>
    </source>
</reference>
<name>A0A364NF86_STELY</name>
<gene>
    <name evidence="3" type="ORF">DDE83_000786</name>
</gene>
<feature type="compositionally biased region" description="Basic and acidic residues" evidence="1">
    <location>
        <begin position="163"/>
        <end position="173"/>
    </location>
</feature>